<proteinExistence type="predicted"/>
<name>A0A2M4C515_9DIPT</name>
<sequence length="87" mass="8815">MITSMSVVMVCCPRVCSSSCTLRTRSCITSSSCCGVNVGVPQKPYSAPVSPGTCCGGCSGCDSSCCCCCCCCCCCGCCTVVEYSSTM</sequence>
<dbReference type="EMBL" id="GGFJ01011208">
    <property type="protein sequence ID" value="MBW60349.1"/>
    <property type="molecule type" value="Transcribed_RNA"/>
</dbReference>
<organism evidence="1">
    <name type="scientific">Anopheles marajoara</name>
    <dbReference type="NCBI Taxonomy" id="58244"/>
    <lineage>
        <taxon>Eukaryota</taxon>
        <taxon>Metazoa</taxon>
        <taxon>Ecdysozoa</taxon>
        <taxon>Arthropoda</taxon>
        <taxon>Hexapoda</taxon>
        <taxon>Insecta</taxon>
        <taxon>Pterygota</taxon>
        <taxon>Neoptera</taxon>
        <taxon>Endopterygota</taxon>
        <taxon>Diptera</taxon>
        <taxon>Nematocera</taxon>
        <taxon>Culicoidea</taxon>
        <taxon>Culicidae</taxon>
        <taxon>Anophelinae</taxon>
        <taxon>Anopheles</taxon>
    </lineage>
</organism>
<dbReference type="AlphaFoldDB" id="A0A2M4C515"/>
<protein>
    <submittedName>
        <fullName evidence="1">Putative secreted protein</fullName>
    </submittedName>
</protein>
<accession>A0A2M4C515</accession>
<reference evidence="1" key="1">
    <citation type="submission" date="2018-01" db="EMBL/GenBank/DDBJ databases">
        <title>An insight into the sialome of Amazonian anophelines.</title>
        <authorList>
            <person name="Ribeiro J.M."/>
            <person name="Scarpassa V."/>
            <person name="Calvo E."/>
        </authorList>
    </citation>
    <scope>NUCLEOTIDE SEQUENCE</scope>
    <source>
        <tissue evidence="1">Salivary glands</tissue>
    </source>
</reference>
<evidence type="ECO:0000313" key="1">
    <source>
        <dbReference type="EMBL" id="MBW60349.1"/>
    </source>
</evidence>